<reference evidence="3 4" key="1">
    <citation type="journal article" date="2019" name="Int. J. Syst. Evol. Microbiol.">
        <title>The Global Catalogue of Microorganisms (GCM) 10K type strain sequencing project: providing services to taxonomists for standard genome sequencing and annotation.</title>
        <authorList>
            <consortium name="The Broad Institute Genomics Platform"/>
            <consortium name="The Broad Institute Genome Sequencing Center for Infectious Disease"/>
            <person name="Wu L."/>
            <person name="Ma J."/>
        </authorList>
    </citation>
    <scope>NUCLEOTIDE SEQUENCE [LARGE SCALE GENOMIC DNA]</scope>
    <source>
        <strain evidence="3 4">JCM 4531</strain>
    </source>
</reference>
<gene>
    <name evidence="3" type="ORF">GCM10010310_58210</name>
</gene>
<protein>
    <submittedName>
        <fullName evidence="3">Uncharacterized protein</fullName>
    </submittedName>
</protein>
<accession>A0ABN3T8T6</accession>
<keyword evidence="4" id="KW-1185">Reference proteome</keyword>
<evidence type="ECO:0000313" key="4">
    <source>
        <dbReference type="Proteomes" id="UP001499989"/>
    </source>
</evidence>
<keyword evidence="2" id="KW-0812">Transmembrane</keyword>
<evidence type="ECO:0000313" key="3">
    <source>
        <dbReference type="EMBL" id="GAA2696011.1"/>
    </source>
</evidence>
<dbReference type="Proteomes" id="UP001499989">
    <property type="component" value="Unassembled WGS sequence"/>
</dbReference>
<dbReference type="EMBL" id="BAAASK010000022">
    <property type="protein sequence ID" value="GAA2696011.1"/>
    <property type="molecule type" value="Genomic_DNA"/>
</dbReference>
<organism evidence="3 4">
    <name type="scientific">Streptomyces violaceolatus</name>
    <dbReference type="NCBI Taxonomy" id="67378"/>
    <lineage>
        <taxon>Bacteria</taxon>
        <taxon>Bacillati</taxon>
        <taxon>Actinomycetota</taxon>
        <taxon>Actinomycetes</taxon>
        <taxon>Kitasatosporales</taxon>
        <taxon>Streptomycetaceae</taxon>
        <taxon>Streptomyces</taxon>
        <taxon>Streptomyces violaceoruber group</taxon>
    </lineage>
</organism>
<name>A0ABN3T8T6_9ACTN</name>
<feature type="region of interest" description="Disordered" evidence="1">
    <location>
        <begin position="77"/>
        <end position="109"/>
    </location>
</feature>
<feature type="compositionally biased region" description="Basic and acidic residues" evidence="1">
    <location>
        <begin position="86"/>
        <end position="98"/>
    </location>
</feature>
<sequence length="109" mass="11704">MIWAPHTAMVSTTVINTPPWISGSGPITAPALTVTAVVHVGATRAARSRRRSRTAPAGHLWRFARRATRALDPVVVPEMTTPNDGHFVRGKEKGEGPRTEGVTSVDEGR</sequence>
<keyword evidence="2" id="KW-0472">Membrane</keyword>
<keyword evidence="2" id="KW-1133">Transmembrane helix</keyword>
<proteinExistence type="predicted"/>
<comment type="caution">
    <text evidence="3">The sequence shown here is derived from an EMBL/GenBank/DDBJ whole genome shotgun (WGS) entry which is preliminary data.</text>
</comment>
<evidence type="ECO:0000256" key="1">
    <source>
        <dbReference type="SAM" id="MobiDB-lite"/>
    </source>
</evidence>
<evidence type="ECO:0000256" key="2">
    <source>
        <dbReference type="SAM" id="Phobius"/>
    </source>
</evidence>
<feature type="transmembrane region" description="Helical" evidence="2">
    <location>
        <begin position="20"/>
        <end position="42"/>
    </location>
</feature>